<organism evidence="2 3">
    <name type="scientific">Bacillus wiedmannii</name>
    <dbReference type="NCBI Taxonomy" id="1890302"/>
    <lineage>
        <taxon>Bacteria</taxon>
        <taxon>Bacillati</taxon>
        <taxon>Bacillota</taxon>
        <taxon>Bacilli</taxon>
        <taxon>Bacillales</taxon>
        <taxon>Bacillaceae</taxon>
        <taxon>Bacillus</taxon>
        <taxon>Bacillus cereus group</taxon>
    </lineage>
</organism>
<proteinExistence type="predicted"/>
<evidence type="ECO:0000313" key="2">
    <source>
        <dbReference type="EMBL" id="PDY32812.1"/>
    </source>
</evidence>
<comment type="caution">
    <text evidence="2">The sequence shown here is derived from an EMBL/GenBank/DDBJ whole genome shotgun (WGS) entry which is preliminary data.</text>
</comment>
<gene>
    <name evidence="2" type="ORF">COO17_30605</name>
</gene>
<accession>A0A2A7BHZ6</accession>
<dbReference type="AlphaFoldDB" id="A0A2A7BHZ6"/>
<keyword evidence="1" id="KW-0812">Transmembrane</keyword>
<reference evidence="2 3" key="1">
    <citation type="submission" date="2017-09" db="EMBL/GenBank/DDBJ databases">
        <title>Large-scale bioinformatics analysis of Bacillus genomes uncovers conserved roles of natural products in bacterial physiology.</title>
        <authorList>
            <consortium name="Agbiome Team Llc"/>
            <person name="Bleich R.M."/>
            <person name="Grubbs K.J."/>
            <person name="Santa Maria K.C."/>
            <person name="Allen S.E."/>
            <person name="Farag S."/>
            <person name="Shank E.A."/>
            <person name="Bowers A."/>
        </authorList>
    </citation>
    <scope>NUCLEOTIDE SEQUENCE [LARGE SCALE GENOMIC DNA]</scope>
    <source>
        <strain evidence="2 3">AFS098222</strain>
    </source>
</reference>
<sequence length="63" mass="7506">MKQNNPFLYYFIFIFLIQILMVGNMTFFETEVLSTKKIILFTFCVLGLVISIVVLLYRKFKKS</sequence>
<evidence type="ECO:0000313" key="3">
    <source>
        <dbReference type="Proteomes" id="UP000220111"/>
    </source>
</evidence>
<keyword evidence="1" id="KW-1133">Transmembrane helix</keyword>
<evidence type="ECO:0000256" key="1">
    <source>
        <dbReference type="SAM" id="Phobius"/>
    </source>
</evidence>
<keyword evidence="1" id="KW-0472">Membrane</keyword>
<dbReference type="Proteomes" id="UP000220111">
    <property type="component" value="Unassembled WGS sequence"/>
</dbReference>
<name>A0A2A7BHZ6_9BACI</name>
<protein>
    <submittedName>
        <fullName evidence="2">Uncharacterized protein</fullName>
    </submittedName>
</protein>
<feature type="transmembrane region" description="Helical" evidence="1">
    <location>
        <begin position="38"/>
        <end position="57"/>
    </location>
</feature>
<dbReference type="EMBL" id="NVPQ01000215">
    <property type="protein sequence ID" value="PDY32812.1"/>
    <property type="molecule type" value="Genomic_DNA"/>
</dbReference>
<feature type="transmembrane region" description="Helical" evidence="1">
    <location>
        <begin position="7"/>
        <end position="26"/>
    </location>
</feature>